<dbReference type="EMBL" id="CP018866">
    <property type="protein sequence ID" value="AST93853.1"/>
    <property type="molecule type" value="Genomic_DNA"/>
</dbReference>
<organism evidence="3 4">
    <name type="scientific">Sutcliffiella cohnii</name>
    <dbReference type="NCBI Taxonomy" id="33932"/>
    <lineage>
        <taxon>Bacteria</taxon>
        <taxon>Bacillati</taxon>
        <taxon>Bacillota</taxon>
        <taxon>Bacilli</taxon>
        <taxon>Bacillales</taxon>
        <taxon>Bacillaceae</taxon>
        <taxon>Sutcliffiella</taxon>
    </lineage>
</organism>
<dbReference type="RefSeq" id="WP_066415981.1">
    <property type="nucleotide sequence ID" value="NZ_CP018866.1"/>
</dbReference>
<evidence type="ECO:0000256" key="1">
    <source>
        <dbReference type="SAM" id="MobiDB-lite"/>
    </source>
</evidence>
<keyword evidence="2" id="KW-1133">Transmembrane helix</keyword>
<protein>
    <recommendedName>
        <fullName evidence="5">DUF4367 domain-containing protein</fullName>
    </recommendedName>
</protein>
<accession>A0A223KWS1</accession>
<name>A0A223KWS1_9BACI</name>
<dbReference type="STRING" id="1314751.GCA_001591425_02246"/>
<evidence type="ECO:0000313" key="4">
    <source>
        <dbReference type="Proteomes" id="UP000215224"/>
    </source>
</evidence>
<reference evidence="3 4" key="1">
    <citation type="submission" date="2016-12" db="EMBL/GenBank/DDBJ databases">
        <title>The whole genome sequencing and assembly of Bacillus cohnii DSM 6307T strain.</title>
        <authorList>
            <person name="Lee Y.-J."/>
            <person name="Yi H."/>
            <person name="Bahn Y.-S."/>
            <person name="Kim J.F."/>
            <person name="Lee D.-W."/>
        </authorList>
    </citation>
    <scope>NUCLEOTIDE SEQUENCE [LARGE SCALE GENOMIC DNA]</scope>
    <source>
        <strain evidence="3 4">DSM 6307</strain>
    </source>
</reference>
<keyword evidence="2" id="KW-0812">Transmembrane</keyword>
<keyword evidence="4" id="KW-1185">Reference proteome</keyword>
<evidence type="ECO:0000256" key="2">
    <source>
        <dbReference type="SAM" id="Phobius"/>
    </source>
</evidence>
<dbReference type="KEGG" id="bcoh:BC6307_22535"/>
<evidence type="ECO:0008006" key="5">
    <source>
        <dbReference type="Google" id="ProtNLM"/>
    </source>
</evidence>
<dbReference type="AlphaFoldDB" id="A0A223KWS1"/>
<dbReference type="Proteomes" id="UP000215224">
    <property type="component" value="Chromosome"/>
</dbReference>
<proteinExistence type="predicted"/>
<feature type="transmembrane region" description="Helical" evidence="2">
    <location>
        <begin position="57"/>
        <end position="78"/>
    </location>
</feature>
<sequence>MNKNFHEENNILNTQLNKIKNNITWKESRKNFTKRKTIILIENQIKKSNRKKAASPYLGATLGFLVIFILISSSTFLFDKNQFGKENESTSETTSLGDTEGSKSEEYSNQLKTKNLLVKTFYDKINIPLNLSETLEFIKDDEPYINVSNHYNGFDVSVEFRTDNGPFVISQSTIDPEYPPINEEDILKEMSDVNGAHNLKTYRYEDRTIIEVINNTSDNSMIKIIAGYNLYTIIGNFTSEELVGISDLLNLK</sequence>
<feature type="region of interest" description="Disordered" evidence="1">
    <location>
        <begin position="87"/>
        <end position="107"/>
    </location>
</feature>
<gene>
    <name evidence="3" type="ORF">BC6307_22535</name>
</gene>
<evidence type="ECO:0000313" key="3">
    <source>
        <dbReference type="EMBL" id="AST93853.1"/>
    </source>
</evidence>
<keyword evidence="2" id="KW-0472">Membrane</keyword>